<feature type="signal peptide" evidence="1">
    <location>
        <begin position="1"/>
        <end position="25"/>
    </location>
</feature>
<proteinExistence type="predicted"/>
<organism evidence="2 3">
    <name type="scientific">Zhengella mangrovi</name>
    <dbReference type="NCBI Taxonomy" id="1982044"/>
    <lineage>
        <taxon>Bacteria</taxon>
        <taxon>Pseudomonadati</taxon>
        <taxon>Pseudomonadota</taxon>
        <taxon>Alphaproteobacteria</taxon>
        <taxon>Hyphomicrobiales</taxon>
        <taxon>Notoacmeibacteraceae</taxon>
        <taxon>Zhengella</taxon>
    </lineage>
</organism>
<sequence length="329" mass="34936">MKKTIAGALAGAAAMMLLVTGGAEAKTYNLTLCGASPGGLWSLLGAGVDAAVKKAFPGSTVTYQTSGGGLANVALLDKGQCDLAIIHDAEAKLAIGGKPPFQAPITSMATVAQLYTWAPMQAIINADYAKEHNVTRLEDIAAQKLPIRIALNKRGNIVSSVGESMLNAIGASPDNIKSWGGDVQFAASGEQGDLMRDRRIDMILNSLFVNHSSIRELASSIDVKLLPITEETAKTVIDEWDIKPYTIKNEAYDWTDQDVLTVTVSAQLFVRADADEAMVHDIAKALVDNVDQLNGVHKAMAPLDVKLMAGAKTVPYHPAAKKVYEEAGY</sequence>
<dbReference type="OrthoDB" id="9776669at2"/>
<evidence type="ECO:0000313" key="2">
    <source>
        <dbReference type="EMBL" id="PHP65970.1"/>
    </source>
</evidence>
<keyword evidence="3" id="KW-1185">Reference proteome</keyword>
<dbReference type="Pfam" id="PF16868">
    <property type="entry name" value="NMT1_3"/>
    <property type="match status" value="1"/>
</dbReference>
<feature type="chain" id="PRO_5013840961" evidence="1">
    <location>
        <begin position="26"/>
        <end position="329"/>
    </location>
</feature>
<accession>A0A2G1QKJ3</accession>
<dbReference type="AlphaFoldDB" id="A0A2G1QKJ3"/>
<dbReference type="PANTHER" id="PTHR42941:SF1">
    <property type="entry name" value="SLL1037 PROTEIN"/>
    <property type="match status" value="1"/>
</dbReference>
<comment type="caution">
    <text evidence="2">The sequence shown here is derived from an EMBL/GenBank/DDBJ whole genome shotgun (WGS) entry which is preliminary data.</text>
</comment>
<dbReference type="PANTHER" id="PTHR42941">
    <property type="entry name" value="SLL1037 PROTEIN"/>
    <property type="match status" value="1"/>
</dbReference>
<protein>
    <submittedName>
        <fullName evidence="2">ABC transporter substrate-binding protein</fullName>
    </submittedName>
</protein>
<dbReference type="Proteomes" id="UP000221168">
    <property type="component" value="Unassembled WGS sequence"/>
</dbReference>
<reference evidence="2 3" key="1">
    <citation type="submission" date="2017-10" db="EMBL/GenBank/DDBJ databases">
        <title>Sedimentibacterium mangrovi gen. nov., sp. nov., a novel member of family Phyllobacteriacea isolated from mangrove sediment.</title>
        <authorList>
            <person name="Liao H."/>
            <person name="Tian Y."/>
        </authorList>
    </citation>
    <scope>NUCLEOTIDE SEQUENCE [LARGE SCALE GENOMIC DNA]</scope>
    <source>
        <strain evidence="2 3">X9-2-2</strain>
    </source>
</reference>
<dbReference type="InterPro" id="IPR011852">
    <property type="entry name" value="TRAP_TAXI"/>
</dbReference>
<dbReference type="Gene3D" id="3.40.190.10">
    <property type="entry name" value="Periplasmic binding protein-like II"/>
    <property type="match status" value="2"/>
</dbReference>
<evidence type="ECO:0000313" key="3">
    <source>
        <dbReference type="Proteomes" id="UP000221168"/>
    </source>
</evidence>
<dbReference type="RefSeq" id="WP_099307521.1">
    <property type="nucleotide sequence ID" value="NZ_PDVP01000011.1"/>
</dbReference>
<keyword evidence="1" id="KW-0732">Signal</keyword>
<dbReference type="NCBIfam" id="TIGR02122">
    <property type="entry name" value="TRAP_TAXI"/>
    <property type="match status" value="1"/>
</dbReference>
<dbReference type="EMBL" id="PDVP01000011">
    <property type="protein sequence ID" value="PHP65970.1"/>
    <property type="molecule type" value="Genomic_DNA"/>
</dbReference>
<evidence type="ECO:0000256" key="1">
    <source>
        <dbReference type="SAM" id="SignalP"/>
    </source>
</evidence>
<gene>
    <name evidence="2" type="ORF">CSC94_16785</name>
</gene>
<name>A0A2G1QKJ3_9HYPH</name>
<dbReference type="SUPFAM" id="SSF53850">
    <property type="entry name" value="Periplasmic binding protein-like II"/>
    <property type="match status" value="1"/>
</dbReference>